<evidence type="ECO:0000259" key="6">
    <source>
        <dbReference type="Pfam" id="PF25034"/>
    </source>
</evidence>
<dbReference type="Pfam" id="PF00435">
    <property type="entry name" value="Spectrin"/>
    <property type="match status" value="5"/>
</dbReference>
<gene>
    <name evidence="7" type="ORF">KUTeg_007547</name>
</gene>
<dbReference type="PANTHER" id="PTHR12268">
    <property type="entry name" value="E3 UBIQUITIN-PROTEIN LIGASE KCMF1"/>
    <property type="match status" value="1"/>
</dbReference>
<dbReference type="InterPro" id="IPR018159">
    <property type="entry name" value="Spectrin/alpha-actinin"/>
</dbReference>
<keyword evidence="4" id="KW-0206">Cytoskeleton</keyword>
<dbReference type="PANTHER" id="PTHR12268:SF14">
    <property type="entry name" value="DYSTROPHIN-1"/>
    <property type="match status" value="1"/>
</dbReference>
<comment type="caution">
    <text evidence="7">The sequence shown here is derived from an EMBL/GenBank/DDBJ whole genome shotgun (WGS) entry which is preliminary data.</text>
</comment>
<evidence type="ECO:0000256" key="3">
    <source>
        <dbReference type="ARBA" id="ARBA00022837"/>
    </source>
</evidence>
<keyword evidence="3" id="KW-0106">Calcium</keyword>
<keyword evidence="8" id="KW-1185">Reference proteome</keyword>
<dbReference type="EMBL" id="JARBDR010000337">
    <property type="protein sequence ID" value="KAJ8315397.1"/>
    <property type="molecule type" value="Genomic_DNA"/>
</dbReference>
<organism evidence="7 8">
    <name type="scientific">Tegillarca granosa</name>
    <name type="common">Malaysian cockle</name>
    <name type="synonym">Anadara granosa</name>
    <dbReference type="NCBI Taxonomy" id="220873"/>
    <lineage>
        <taxon>Eukaryota</taxon>
        <taxon>Metazoa</taxon>
        <taxon>Spiralia</taxon>
        <taxon>Lophotrochozoa</taxon>
        <taxon>Mollusca</taxon>
        <taxon>Bivalvia</taxon>
        <taxon>Autobranchia</taxon>
        <taxon>Pteriomorphia</taxon>
        <taxon>Arcoida</taxon>
        <taxon>Arcoidea</taxon>
        <taxon>Arcidae</taxon>
        <taxon>Tegillarca</taxon>
    </lineage>
</organism>
<evidence type="ECO:0000256" key="5">
    <source>
        <dbReference type="SAM" id="Coils"/>
    </source>
</evidence>
<dbReference type="InterPro" id="IPR057057">
    <property type="entry name" value="Spectrin_SYNE1"/>
</dbReference>
<comment type="subcellular location">
    <subcellularLocation>
        <location evidence="1">Cytoplasm</location>
    </subcellularLocation>
</comment>
<dbReference type="InterPro" id="IPR050774">
    <property type="entry name" value="KCMF1/Dystrophin"/>
</dbReference>
<feature type="domain" description="Nesprin-1 spectrin repeats region" evidence="6">
    <location>
        <begin position="193"/>
        <end position="356"/>
    </location>
</feature>
<accession>A0ABQ9FDI8</accession>
<dbReference type="SUPFAM" id="SSF46966">
    <property type="entry name" value="Spectrin repeat"/>
    <property type="match status" value="6"/>
</dbReference>
<dbReference type="InterPro" id="IPR002017">
    <property type="entry name" value="Spectrin_repeat"/>
</dbReference>
<dbReference type="Proteomes" id="UP001217089">
    <property type="component" value="Unassembled WGS sequence"/>
</dbReference>
<sequence length="890" mass="103045">MAHDIDLTDHDRAIRMYRQVEDLKTRWNSVRSNAENKKRTLLAIEQFKTELHDVIVWLTDVEKQLKTGNLDEQEVKAFEEEMKRRQLRVDAVTGQGNELIQQGAKAIVEPDLSDLGNRWSEVNDQLIRYRGPSQAAISYPERGMSRTTRIVTVTTTTDVGRSAEEYIADLQQVLREISQIKILIRSPELHGKEFEDFSKKELILKKIKESIDSTKIMVDNANSSQRDMLSHAGNEDTTRIRTLLDQITIDWRQVNSDYEINYRQWTKAADQWQQFNDDIKHLNSWLDEAEKKSRHLMPPNDETVYKEIEAGIKSYQGTVNVVNATGNDIIRQSSVKDAGSLRTKLDTLNQRWKALSRVVLDRHDRSDAGSVKTSDFTDDMDDLFFWIDETENIMSSFVTLDEEGLEELLEKIRDREDDVASRQQVLGAINRNGQQMLKRDSLSPQDKENIQKDLENLNARFSKVINEIPHRIASLESRLHKVRTFQLEVEELQSWLTSTKQLLEAQHRPGSVTAMDENDSIVVDPQTTKEAVQSRRSNVESVNTTYSHLMEECAQQEVIVPDSVQQQINHLNSDWEIVQKLVVEIKPVSSMKVEEVLTQVKIARTETAHSVMSSSPWPDFDKSVAELRDWLTLLERMLKSQRVTVGDVSDIEHTINSQQTVLQDMQSKRPKLDNVLSTAEDLQKNSTNEQERQLLKDKAEKLKQHWELALAHVNHRKNQLDDMLIECRQFDEIYAELERWLTQVEEELESNPVNLKSKDLDKQIDRQKTLQSEVEERQKIIDSLKKLASKLIDDYSKDDTSHVKLQLEKAMNRWSSLLQRLAYNIKTLQNNRHSVQQLDSTLDSFISSLVEMEKSFNRLAEETSKQEVLQNKDLCKVYLEQFKDLQAGGG</sequence>
<reference evidence="7 8" key="1">
    <citation type="submission" date="2022-12" db="EMBL/GenBank/DDBJ databases">
        <title>Chromosome-level genome of Tegillarca granosa.</title>
        <authorList>
            <person name="Kim J."/>
        </authorList>
    </citation>
    <scope>NUCLEOTIDE SEQUENCE [LARGE SCALE GENOMIC DNA]</scope>
    <source>
        <strain evidence="7">Teg-2019</strain>
        <tissue evidence="7">Adductor muscle</tissue>
    </source>
</reference>
<evidence type="ECO:0000313" key="8">
    <source>
        <dbReference type="Proteomes" id="UP001217089"/>
    </source>
</evidence>
<evidence type="ECO:0000256" key="4">
    <source>
        <dbReference type="ARBA" id="ARBA00023212"/>
    </source>
</evidence>
<name>A0ABQ9FDI8_TEGGR</name>
<dbReference type="SMART" id="SM00150">
    <property type="entry name" value="SPEC"/>
    <property type="match status" value="6"/>
</dbReference>
<dbReference type="Gene3D" id="1.20.58.60">
    <property type="match status" value="5"/>
</dbReference>
<feature type="coiled-coil region" evidence="5">
    <location>
        <begin position="672"/>
        <end position="705"/>
    </location>
</feature>
<dbReference type="CDD" id="cd00176">
    <property type="entry name" value="SPEC"/>
    <property type="match status" value="3"/>
</dbReference>
<protein>
    <recommendedName>
        <fullName evidence="6">Nesprin-1 spectrin repeats region domain-containing protein</fullName>
    </recommendedName>
</protein>
<evidence type="ECO:0000256" key="2">
    <source>
        <dbReference type="ARBA" id="ARBA00022490"/>
    </source>
</evidence>
<keyword evidence="5" id="KW-0175">Coiled coil</keyword>
<keyword evidence="2" id="KW-0963">Cytoplasm</keyword>
<dbReference type="Pfam" id="PF25034">
    <property type="entry name" value="Spectrin_SYNE1"/>
    <property type="match status" value="1"/>
</dbReference>
<evidence type="ECO:0000313" key="7">
    <source>
        <dbReference type="EMBL" id="KAJ8315397.1"/>
    </source>
</evidence>
<evidence type="ECO:0000256" key="1">
    <source>
        <dbReference type="ARBA" id="ARBA00004496"/>
    </source>
</evidence>
<proteinExistence type="predicted"/>